<dbReference type="Proteomes" id="UP001595378">
    <property type="component" value="Unassembled WGS sequence"/>
</dbReference>
<proteinExistence type="predicted"/>
<organism evidence="1 2">
    <name type="scientific">Alteraurantiacibacter lauratis</name>
    <dbReference type="NCBI Taxonomy" id="2054627"/>
    <lineage>
        <taxon>Bacteria</taxon>
        <taxon>Pseudomonadati</taxon>
        <taxon>Pseudomonadota</taxon>
        <taxon>Alphaproteobacteria</taxon>
        <taxon>Sphingomonadales</taxon>
        <taxon>Erythrobacteraceae</taxon>
        <taxon>Alteraurantiacibacter</taxon>
    </lineage>
</organism>
<evidence type="ECO:0000313" key="2">
    <source>
        <dbReference type="Proteomes" id="UP001595378"/>
    </source>
</evidence>
<reference evidence="2" key="1">
    <citation type="journal article" date="2019" name="Int. J. Syst. Evol. Microbiol.">
        <title>The Global Catalogue of Microorganisms (GCM) 10K type strain sequencing project: providing services to taxonomists for standard genome sequencing and annotation.</title>
        <authorList>
            <consortium name="The Broad Institute Genomics Platform"/>
            <consortium name="The Broad Institute Genome Sequencing Center for Infectious Disease"/>
            <person name="Wu L."/>
            <person name="Ma J."/>
        </authorList>
    </citation>
    <scope>NUCLEOTIDE SEQUENCE [LARGE SCALE GENOMIC DNA]</scope>
    <source>
        <strain evidence="2">KCTC 52606</strain>
    </source>
</reference>
<gene>
    <name evidence="1" type="ORF">ACFODK_15000</name>
</gene>
<dbReference type="EMBL" id="JBHRSU010000037">
    <property type="protein sequence ID" value="MFC3102196.1"/>
    <property type="molecule type" value="Genomic_DNA"/>
</dbReference>
<comment type="caution">
    <text evidence="1">The sequence shown here is derived from an EMBL/GenBank/DDBJ whole genome shotgun (WGS) entry which is preliminary data.</text>
</comment>
<dbReference type="RefSeq" id="WP_336918183.1">
    <property type="nucleotide sequence ID" value="NZ_JBANRN010000004.1"/>
</dbReference>
<accession>A0ABV7EL39</accession>
<protein>
    <submittedName>
        <fullName evidence="1">Uncharacterized protein</fullName>
    </submittedName>
</protein>
<evidence type="ECO:0000313" key="1">
    <source>
        <dbReference type="EMBL" id="MFC3102196.1"/>
    </source>
</evidence>
<sequence>MRGVVLFSTSVALAVPAIMWPPRPVRAETLDSVPCVVQVVNAAQIGEVMG</sequence>
<name>A0ABV7EL39_9SPHN</name>
<keyword evidence="2" id="KW-1185">Reference proteome</keyword>